<accession>A0A6C0P297</accession>
<dbReference type="AlphaFoldDB" id="A0A6C0P297"/>
<dbReference type="PANTHER" id="PTHR35788">
    <property type="entry name" value="EXPORTED PROTEIN-RELATED"/>
    <property type="match status" value="1"/>
</dbReference>
<evidence type="ECO:0000313" key="5">
    <source>
        <dbReference type="Proteomes" id="UP000479114"/>
    </source>
</evidence>
<evidence type="ECO:0000313" key="4">
    <source>
        <dbReference type="EMBL" id="QHW32624.1"/>
    </source>
</evidence>
<dbReference type="Proteomes" id="UP000479114">
    <property type="component" value="Chromosome"/>
</dbReference>
<organism evidence="4 5">
    <name type="scientific">Paenibacillus rhizovicinus</name>
    <dbReference type="NCBI Taxonomy" id="2704463"/>
    <lineage>
        <taxon>Bacteria</taxon>
        <taxon>Bacillati</taxon>
        <taxon>Bacillota</taxon>
        <taxon>Bacilli</taxon>
        <taxon>Bacillales</taxon>
        <taxon>Paenibacillaceae</taxon>
        <taxon>Paenibacillus</taxon>
    </lineage>
</organism>
<feature type="region of interest" description="Disordered" evidence="2">
    <location>
        <begin position="468"/>
        <end position="494"/>
    </location>
</feature>
<dbReference type="InterPro" id="IPR011098">
    <property type="entry name" value="G5_dom"/>
</dbReference>
<name>A0A6C0P297_9BACL</name>
<feature type="domain" description="G5" evidence="3">
    <location>
        <begin position="397"/>
        <end position="474"/>
    </location>
</feature>
<protein>
    <recommendedName>
        <fullName evidence="3">G5 domain-containing protein</fullName>
    </recommendedName>
</protein>
<dbReference type="Pfam" id="PF04294">
    <property type="entry name" value="VanW"/>
    <property type="match status" value="1"/>
</dbReference>
<proteinExistence type="predicted"/>
<dbReference type="Pfam" id="PF07501">
    <property type="entry name" value="G5"/>
    <property type="match status" value="1"/>
</dbReference>
<gene>
    <name evidence="4" type="ORF">GZH47_18585</name>
</gene>
<evidence type="ECO:0000256" key="1">
    <source>
        <dbReference type="ARBA" id="ARBA00022729"/>
    </source>
</evidence>
<dbReference type="PANTHER" id="PTHR35788:SF1">
    <property type="entry name" value="EXPORTED PROTEIN"/>
    <property type="match status" value="1"/>
</dbReference>
<dbReference type="Gene3D" id="2.20.230.10">
    <property type="entry name" value="Resuscitation-promoting factor rpfb"/>
    <property type="match status" value="1"/>
</dbReference>
<dbReference type="InterPro" id="IPR052913">
    <property type="entry name" value="Glycopeptide_resist_protein"/>
</dbReference>
<sequence>MKIKWIHLTWTLLVLCLLLFSAGWGGIWVYASQKTVPEKLSLALDGTSSGKGMIPLKSEAVVDLGSLNIAEAKQKITNRQAALEQLRLTVKGGPPGTKPKSWTLAQLGLSVDARAAAAALGTLGNGSVLERAKARWHFPERLSVSANWNQAQFVKQMRSEWGYLDAGDPVNAKRTITDDDQIAYAAHKDAYRLDTDKMFKQAVQAVEQAIGRGWSSAMKPVSIQVELKVVHPSVTLDRLKAEGVDRMIASFTTTFRTSGTGRAYNVEMTARTLNGWTLAPGEVFDYGKVVSATNEHYGYRAAPVILNGAFVEGVGGGICQVSSTLYNAVLRSGLELVERRNHSLPVAYLPLGQDATFAEGAINFRFKNTTGKTLVIRTAVKDRQLTVKLFGTMPKNVSYAITSKTIRTIAPSVKEVARASLQPGSRLLLTSGKSGYIVETFRSKLVDGKAVSSSRVSRDTYKAQPTVYAVAPEQTSPGGSLEKEKPLLEDGVAE</sequence>
<dbReference type="SMART" id="SM01208">
    <property type="entry name" value="G5"/>
    <property type="match status" value="1"/>
</dbReference>
<dbReference type="InterPro" id="IPR007391">
    <property type="entry name" value="Vancomycin_resist_VanW"/>
</dbReference>
<dbReference type="RefSeq" id="WP_162642478.1">
    <property type="nucleotide sequence ID" value="NZ_CP048286.1"/>
</dbReference>
<dbReference type="EMBL" id="CP048286">
    <property type="protein sequence ID" value="QHW32624.1"/>
    <property type="molecule type" value="Genomic_DNA"/>
</dbReference>
<keyword evidence="1" id="KW-0732">Signal</keyword>
<evidence type="ECO:0000256" key="2">
    <source>
        <dbReference type="SAM" id="MobiDB-lite"/>
    </source>
</evidence>
<dbReference type="KEGG" id="prz:GZH47_18585"/>
<reference evidence="4 5" key="1">
    <citation type="submission" date="2020-02" db="EMBL/GenBank/DDBJ databases">
        <title>Paenibacillus sp. nov., isolated from rhizosphere soil of tomato.</title>
        <authorList>
            <person name="Weon H.-Y."/>
            <person name="Lee S.A."/>
        </authorList>
    </citation>
    <scope>NUCLEOTIDE SEQUENCE [LARGE SCALE GENOMIC DNA]</scope>
    <source>
        <strain evidence="4 5">14171R-81</strain>
    </source>
</reference>
<evidence type="ECO:0000259" key="3">
    <source>
        <dbReference type="SMART" id="SM01208"/>
    </source>
</evidence>
<keyword evidence="5" id="KW-1185">Reference proteome</keyword>